<dbReference type="SUPFAM" id="SSF53448">
    <property type="entry name" value="Nucleotide-diphospho-sugar transferases"/>
    <property type="match status" value="1"/>
</dbReference>
<dbReference type="PANTHER" id="PTHR43630:SF1">
    <property type="entry name" value="POLY-BETA-1,6-N-ACETYL-D-GLUCOSAMINE SYNTHASE"/>
    <property type="match status" value="1"/>
</dbReference>
<reference evidence="5" key="1">
    <citation type="submission" date="2018-06" db="EMBL/GenBank/DDBJ databases">
        <authorList>
            <person name="Zhirakovskaya E."/>
        </authorList>
    </citation>
    <scope>NUCLEOTIDE SEQUENCE</scope>
</reference>
<gene>
    <name evidence="5" type="ORF">MNBD_BACTEROID01-999</name>
</gene>
<accession>A0A3B0TNC8</accession>
<evidence type="ECO:0000259" key="4">
    <source>
        <dbReference type="Pfam" id="PF00535"/>
    </source>
</evidence>
<feature type="domain" description="Glycosyltransferase 2-like" evidence="4">
    <location>
        <begin position="58"/>
        <end position="177"/>
    </location>
</feature>
<organism evidence="5">
    <name type="scientific">hydrothermal vent metagenome</name>
    <dbReference type="NCBI Taxonomy" id="652676"/>
    <lineage>
        <taxon>unclassified sequences</taxon>
        <taxon>metagenomes</taxon>
        <taxon>ecological metagenomes</taxon>
    </lineage>
</organism>
<feature type="transmembrane region" description="Helical" evidence="3">
    <location>
        <begin position="321"/>
        <end position="343"/>
    </location>
</feature>
<dbReference type="GO" id="GO:0016757">
    <property type="term" value="F:glycosyltransferase activity"/>
    <property type="evidence" value="ECO:0007669"/>
    <property type="project" value="UniProtKB-KW"/>
</dbReference>
<evidence type="ECO:0000256" key="3">
    <source>
        <dbReference type="SAM" id="Phobius"/>
    </source>
</evidence>
<protein>
    <recommendedName>
        <fullName evidence="4">Glycosyltransferase 2-like domain-containing protein</fullName>
    </recommendedName>
</protein>
<name>A0A3B0TNC8_9ZZZZ</name>
<feature type="transmembrane region" description="Helical" evidence="3">
    <location>
        <begin position="293"/>
        <end position="315"/>
    </location>
</feature>
<dbReference type="InterPro" id="IPR001173">
    <property type="entry name" value="Glyco_trans_2-like"/>
</dbReference>
<keyword evidence="3" id="KW-0472">Membrane</keyword>
<evidence type="ECO:0000256" key="1">
    <source>
        <dbReference type="ARBA" id="ARBA00022676"/>
    </source>
</evidence>
<keyword evidence="3" id="KW-0812">Transmembrane</keyword>
<dbReference type="InterPro" id="IPR029044">
    <property type="entry name" value="Nucleotide-diphossugar_trans"/>
</dbReference>
<proteinExistence type="predicted"/>
<dbReference type="EMBL" id="UOEP01000056">
    <property type="protein sequence ID" value="VAW16002.1"/>
    <property type="molecule type" value="Genomic_DNA"/>
</dbReference>
<keyword evidence="1" id="KW-0328">Glycosyltransferase</keyword>
<evidence type="ECO:0000313" key="5">
    <source>
        <dbReference type="EMBL" id="VAW16002.1"/>
    </source>
</evidence>
<keyword evidence="2" id="KW-0808">Transferase</keyword>
<keyword evidence="3" id="KW-1133">Transmembrane helix</keyword>
<dbReference type="Gene3D" id="3.90.550.10">
    <property type="entry name" value="Spore Coat Polysaccharide Biosynthesis Protein SpsA, Chain A"/>
    <property type="match status" value="1"/>
</dbReference>
<dbReference type="AlphaFoldDB" id="A0A3B0TNC8"/>
<sequence length="376" mass="43723">MLQNFSDLLSGLKYREVILLSIFATIWLLRLSFELFLFVTVILSKKKKIEKKPARPFSIIFAIRNEEENLRENLPQLLNCGYPDFEVVVVDDFSQDNSLTTLGLLKKEYKNLRISSLNQETRYSSKMARNIGIKAAQKDWILTMEPSFEKPGDSWLESFSNSIGDESNLIIGYSNIVKQKGLFNLLFRIELFLQQLNSFAYIKMGVGYVLKEDNIAFKKQKYFDVGGFAGEMNEDYANMELLINKFLKKKSTSFALTPETNIRNAQGIKGRDYKELLIKSWRIKRKLKLWKRLILIFDDFLRILFLPVAVTLFIVLPELTIAISLLVALKLIIHILIVANTLIRLNEQKIFISSLIYEIFTPYIKMGLKWFNHRSP</sequence>
<dbReference type="PANTHER" id="PTHR43630">
    <property type="entry name" value="POLY-BETA-1,6-N-ACETYL-D-GLUCOSAMINE SYNTHASE"/>
    <property type="match status" value="1"/>
</dbReference>
<evidence type="ECO:0000256" key="2">
    <source>
        <dbReference type="ARBA" id="ARBA00022679"/>
    </source>
</evidence>
<feature type="transmembrane region" description="Helical" evidence="3">
    <location>
        <begin position="20"/>
        <end position="43"/>
    </location>
</feature>
<dbReference type="Pfam" id="PF00535">
    <property type="entry name" value="Glycos_transf_2"/>
    <property type="match status" value="1"/>
</dbReference>